<dbReference type="GO" id="GO:0019243">
    <property type="term" value="P:methylglyoxal catabolic process to D-lactate via S-lactoyl-glutathione"/>
    <property type="evidence" value="ECO:0007669"/>
    <property type="project" value="TreeGrafter"/>
</dbReference>
<dbReference type="AlphaFoldDB" id="A0A453L228"/>
<organism evidence="3 4">
    <name type="scientific">Aegilops tauschii subsp. strangulata</name>
    <name type="common">Goatgrass</name>
    <dbReference type="NCBI Taxonomy" id="200361"/>
    <lineage>
        <taxon>Eukaryota</taxon>
        <taxon>Viridiplantae</taxon>
        <taxon>Streptophyta</taxon>
        <taxon>Embryophyta</taxon>
        <taxon>Tracheophyta</taxon>
        <taxon>Spermatophyta</taxon>
        <taxon>Magnoliopsida</taxon>
        <taxon>Liliopsida</taxon>
        <taxon>Poales</taxon>
        <taxon>Poaceae</taxon>
        <taxon>BOP clade</taxon>
        <taxon>Pooideae</taxon>
        <taxon>Triticodae</taxon>
        <taxon>Triticeae</taxon>
        <taxon>Triticinae</taxon>
        <taxon>Aegilops</taxon>
    </lineage>
</organism>
<dbReference type="Proteomes" id="UP000015105">
    <property type="component" value="Chromosome 5D"/>
</dbReference>
<dbReference type="Gene3D" id="3.10.180.10">
    <property type="entry name" value="2,3-Dihydroxybiphenyl 1,2-Dioxygenase, domain 1"/>
    <property type="match status" value="1"/>
</dbReference>
<keyword evidence="4" id="KW-1185">Reference proteome</keyword>
<dbReference type="Pfam" id="PF00903">
    <property type="entry name" value="Glyoxalase"/>
    <property type="match status" value="1"/>
</dbReference>
<reference evidence="4" key="1">
    <citation type="journal article" date="2014" name="Science">
        <title>Ancient hybridizations among the ancestral genomes of bread wheat.</title>
        <authorList>
            <consortium name="International Wheat Genome Sequencing Consortium,"/>
            <person name="Marcussen T."/>
            <person name="Sandve S.R."/>
            <person name="Heier L."/>
            <person name="Spannagl M."/>
            <person name="Pfeifer M."/>
            <person name="Jakobsen K.S."/>
            <person name="Wulff B.B."/>
            <person name="Steuernagel B."/>
            <person name="Mayer K.F."/>
            <person name="Olsen O.A."/>
        </authorList>
    </citation>
    <scope>NUCLEOTIDE SEQUENCE [LARGE SCALE GENOMIC DNA]</scope>
    <source>
        <strain evidence="4">cv. AL8/78</strain>
    </source>
</reference>
<dbReference type="SUPFAM" id="SSF54593">
    <property type="entry name" value="Glyoxalase/Bleomycin resistance protein/Dihydroxybiphenyl dioxygenase"/>
    <property type="match status" value="1"/>
</dbReference>
<dbReference type="PANTHER" id="PTHR46036">
    <property type="entry name" value="LACTOYLGLUTATHIONE LYASE"/>
    <property type="match status" value="1"/>
</dbReference>
<dbReference type="Gramene" id="AET5Gv20599600.8">
    <property type="protein sequence ID" value="AET5Gv20599600.8"/>
    <property type="gene ID" value="AET5Gv20599600"/>
</dbReference>
<reference evidence="4" key="2">
    <citation type="journal article" date="2017" name="Nat. Plants">
        <title>The Aegilops tauschii genome reveals multiple impacts of transposons.</title>
        <authorList>
            <person name="Zhao G."/>
            <person name="Zou C."/>
            <person name="Li K."/>
            <person name="Wang K."/>
            <person name="Li T."/>
            <person name="Gao L."/>
            <person name="Zhang X."/>
            <person name="Wang H."/>
            <person name="Yang Z."/>
            <person name="Liu X."/>
            <person name="Jiang W."/>
            <person name="Mao L."/>
            <person name="Kong X."/>
            <person name="Jiao Y."/>
            <person name="Jia J."/>
        </authorList>
    </citation>
    <scope>NUCLEOTIDE SEQUENCE [LARGE SCALE GENOMIC DNA]</scope>
    <source>
        <strain evidence="4">cv. AL8/78</strain>
    </source>
</reference>
<dbReference type="InterPro" id="IPR037523">
    <property type="entry name" value="VOC_core"/>
</dbReference>
<dbReference type="GO" id="GO:0004462">
    <property type="term" value="F:lactoylglutathione lyase activity"/>
    <property type="evidence" value="ECO:0007669"/>
    <property type="project" value="InterPro"/>
</dbReference>
<dbReference type="GO" id="GO:0005737">
    <property type="term" value="C:cytoplasm"/>
    <property type="evidence" value="ECO:0007669"/>
    <property type="project" value="TreeGrafter"/>
</dbReference>
<reference evidence="3" key="3">
    <citation type="journal article" date="2017" name="Nature">
        <title>Genome sequence of the progenitor of the wheat D genome Aegilops tauschii.</title>
        <authorList>
            <person name="Luo M.C."/>
            <person name="Gu Y.Q."/>
            <person name="Puiu D."/>
            <person name="Wang H."/>
            <person name="Twardziok S.O."/>
            <person name="Deal K.R."/>
            <person name="Huo N."/>
            <person name="Zhu T."/>
            <person name="Wang L."/>
            <person name="Wang Y."/>
            <person name="McGuire P.E."/>
            <person name="Liu S."/>
            <person name="Long H."/>
            <person name="Ramasamy R.K."/>
            <person name="Rodriguez J.C."/>
            <person name="Van S.L."/>
            <person name="Yuan L."/>
            <person name="Wang Z."/>
            <person name="Xia Z."/>
            <person name="Xiao L."/>
            <person name="Anderson O.D."/>
            <person name="Ouyang S."/>
            <person name="Liang Y."/>
            <person name="Zimin A.V."/>
            <person name="Pertea G."/>
            <person name="Qi P."/>
            <person name="Bennetzen J.L."/>
            <person name="Dai X."/>
            <person name="Dawson M.W."/>
            <person name="Muller H.G."/>
            <person name="Kugler K."/>
            <person name="Rivarola-Duarte L."/>
            <person name="Spannagl M."/>
            <person name="Mayer K.F.X."/>
            <person name="Lu F.H."/>
            <person name="Bevan M.W."/>
            <person name="Leroy P."/>
            <person name="Li P."/>
            <person name="You F.M."/>
            <person name="Sun Q."/>
            <person name="Liu Z."/>
            <person name="Lyons E."/>
            <person name="Wicker T."/>
            <person name="Salzberg S.L."/>
            <person name="Devos K.M."/>
            <person name="Dvorak J."/>
        </authorList>
    </citation>
    <scope>NUCLEOTIDE SEQUENCE [LARGE SCALE GENOMIC DNA]</scope>
    <source>
        <strain evidence="3">cv. AL8/78</strain>
    </source>
</reference>
<evidence type="ECO:0000313" key="3">
    <source>
        <dbReference type="EnsemblPlants" id="AET5Gv20599600.8"/>
    </source>
</evidence>
<dbReference type="PROSITE" id="PS00934">
    <property type="entry name" value="GLYOXALASE_I_1"/>
    <property type="match status" value="1"/>
</dbReference>
<dbReference type="InterPro" id="IPR004360">
    <property type="entry name" value="Glyas_Fos-R_dOase_dom"/>
</dbReference>
<evidence type="ECO:0000259" key="2">
    <source>
        <dbReference type="PROSITE" id="PS51819"/>
    </source>
</evidence>
<accession>A0A453L228</accession>
<dbReference type="GO" id="GO:0046872">
    <property type="term" value="F:metal ion binding"/>
    <property type="evidence" value="ECO:0007669"/>
    <property type="project" value="UniProtKB-KW"/>
</dbReference>
<sequence>RHQTHKHSGRPSFATTMRALPMAVSRGAVACATPAAAVPRRSMLLSSAAAGAGKLTSPPPVLHANREHEHCIWLIPFICYSLLGIVLQSDPIRLSTPKLKLRASAGAAQAAATSFSSNDEAFAWAKKDNMRLLHVVYGVGDIDRTIKFYTECLGMKLLRKRDIPEEKYTNAFLGYGPEETNFAIELTYTNAFLRTSAFSL</sequence>
<reference evidence="3" key="5">
    <citation type="journal article" date="2021" name="G3 (Bethesda)">
        <title>Aegilops tauschii genome assembly Aet v5.0 features greater sequence contiguity and improved annotation.</title>
        <authorList>
            <person name="Wang L."/>
            <person name="Zhu T."/>
            <person name="Rodriguez J.C."/>
            <person name="Deal K.R."/>
            <person name="Dubcovsky J."/>
            <person name="McGuire P.E."/>
            <person name="Lux T."/>
            <person name="Spannagl M."/>
            <person name="Mayer K.F.X."/>
            <person name="Baldrich P."/>
            <person name="Meyers B.C."/>
            <person name="Huo N."/>
            <person name="Gu Y.Q."/>
            <person name="Zhou H."/>
            <person name="Devos K.M."/>
            <person name="Bennetzen J.L."/>
            <person name="Unver T."/>
            <person name="Budak H."/>
            <person name="Gulick P.J."/>
            <person name="Galiba G."/>
            <person name="Kalapos B."/>
            <person name="Nelson D.R."/>
            <person name="Li P."/>
            <person name="You F.M."/>
            <person name="Luo M.C."/>
            <person name="Dvorak J."/>
        </authorList>
    </citation>
    <scope>NUCLEOTIDE SEQUENCE [LARGE SCALE GENOMIC DNA]</scope>
    <source>
        <strain evidence="3">cv. AL8/78</strain>
    </source>
</reference>
<proteinExistence type="predicted"/>
<dbReference type="EnsemblPlants" id="AET5Gv20599600.8">
    <property type="protein sequence ID" value="AET5Gv20599600.8"/>
    <property type="gene ID" value="AET5Gv20599600"/>
</dbReference>
<feature type="domain" description="VOC" evidence="2">
    <location>
        <begin position="131"/>
        <end position="200"/>
    </location>
</feature>
<keyword evidence="1" id="KW-0479">Metal-binding</keyword>
<evidence type="ECO:0000256" key="1">
    <source>
        <dbReference type="ARBA" id="ARBA00022723"/>
    </source>
</evidence>
<name>A0A453L228_AEGTS</name>
<dbReference type="InterPro" id="IPR018146">
    <property type="entry name" value="Glyoxalase_1_CS"/>
</dbReference>
<evidence type="ECO:0000313" key="4">
    <source>
        <dbReference type="Proteomes" id="UP000015105"/>
    </source>
</evidence>
<reference evidence="3" key="4">
    <citation type="submission" date="2019-03" db="UniProtKB">
        <authorList>
            <consortium name="EnsemblPlants"/>
        </authorList>
    </citation>
    <scope>IDENTIFICATION</scope>
</reference>
<protein>
    <recommendedName>
        <fullName evidence="2">VOC domain-containing protein</fullName>
    </recommendedName>
</protein>
<dbReference type="PANTHER" id="PTHR46036:SF9">
    <property type="entry name" value="LACTOYLGLUTATHIONE LYASE"/>
    <property type="match status" value="1"/>
</dbReference>
<dbReference type="InterPro" id="IPR029068">
    <property type="entry name" value="Glyas_Bleomycin-R_OHBP_Dase"/>
</dbReference>
<dbReference type="PROSITE" id="PS51819">
    <property type="entry name" value="VOC"/>
    <property type="match status" value="1"/>
</dbReference>